<dbReference type="InterPro" id="IPR042099">
    <property type="entry name" value="ANL_N_sf"/>
</dbReference>
<dbReference type="InterPro" id="IPR045851">
    <property type="entry name" value="AMP-bd_C_sf"/>
</dbReference>
<dbReference type="GO" id="GO:0043041">
    <property type="term" value="P:amino acid activation for nonribosomal peptide biosynthetic process"/>
    <property type="evidence" value="ECO:0007669"/>
    <property type="project" value="TreeGrafter"/>
</dbReference>
<protein>
    <recommendedName>
        <fullName evidence="3">Carrier domain-containing protein</fullName>
    </recommendedName>
</protein>
<dbReference type="InterPro" id="IPR001242">
    <property type="entry name" value="Condensation_dom"/>
</dbReference>
<dbReference type="Pfam" id="PF00550">
    <property type="entry name" value="PP-binding"/>
    <property type="match status" value="1"/>
</dbReference>
<dbReference type="EMBL" id="CAJNOJ010001130">
    <property type="protein sequence ID" value="CAF1543585.1"/>
    <property type="molecule type" value="Genomic_DNA"/>
</dbReference>
<dbReference type="Gene3D" id="3.30.559.10">
    <property type="entry name" value="Chloramphenicol acetyltransferase-like domain"/>
    <property type="match status" value="2"/>
</dbReference>
<dbReference type="SUPFAM" id="SSF47336">
    <property type="entry name" value="ACP-like"/>
    <property type="match status" value="1"/>
</dbReference>
<dbReference type="InterPro" id="IPR009081">
    <property type="entry name" value="PP-bd_ACP"/>
</dbReference>
<evidence type="ECO:0000256" key="2">
    <source>
        <dbReference type="ARBA" id="ARBA00022553"/>
    </source>
</evidence>
<dbReference type="InterPro" id="IPR023213">
    <property type="entry name" value="CAT-like_dom_sf"/>
</dbReference>
<comment type="caution">
    <text evidence="4">The sequence shown here is derived from an EMBL/GenBank/DDBJ whole genome shotgun (WGS) entry which is preliminary data.</text>
</comment>
<dbReference type="PROSITE" id="PS50075">
    <property type="entry name" value="CARRIER"/>
    <property type="match status" value="1"/>
</dbReference>
<dbReference type="GO" id="GO:0003824">
    <property type="term" value="F:catalytic activity"/>
    <property type="evidence" value="ECO:0007669"/>
    <property type="project" value="InterPro"/>
</dbReference>
<dbReference type="SUPFAM" id="SSF56801">
    <property type="entry name" value="Acetyl-CoA synthetase-like"/>
    <property type="match status" value="3"/>
</dbReference>
<dbReference type="GO" id="GO:0031177">
    <property type="term" value="F:phosphopantetheine binding"/>
    <property type="evidence" value="ECO:0007669"/>
    <property type="project" value="TreeGrafter"/>
</dbReference>
<evidence type="ECO:0000313" key="5">
    <source>
        <dbReference type="Proteomes" id="UP000663852"/>
    </source>
</evidence>
<evidence type="ECO:0000313" key="4">
    <source>
        <dbReference type="EMBL" id="CAF1543585.1"/>
    </source>
</evidence>
<dbReference type="GO" id="GO:0005737">
    <property type="term" value="C:cytoplasm"/>
    <property type="evidence" value="ECO:0007669"/>
    <property type="project" value="TreeGrafter"/>
</dbReference>
<dbReference type="SUPFAM" id="SSF52777">
    <property type="entry name" value="CoA-dependent acyltransferases"/>
    <property type="match status" value="5"/>
</dbReference>
<dbReference type="Gene3D" id="1.10.1200.10">
    <property type="entry name" value="ACP-like"/>
    <property type="match status" value="1"/>
</dbReference>
<organism evidence="4 5">
    <name type="scientific">Adineta ricciae</name>
    <name type="common">Rotifer</name>
    <dbReference type="NCBI Taxonomy" id="249248"/>
    <lineage>
        <taxon>Eukaryota</taxon>
        <taxon>Metazoa</taxon>
        <taxon>Spiralia</taxon>
        <taxon>Gnathifera</taxon>
        <taxon>Rotifera</taxon>
        <taxon>Eurotatoria</taxon>
        <taxon>Bdelloidea</taxon>
        <taxon>Adinetida</taxon>
        <taxon>Adinetidae</taxon>
        <taxon>Adineta</taxon>
    </lineage>
</organism>
<dbReference type="PANTHER" id="PTHR45527">
    <property type="entry name" value="NONRIBOSOMAL PEPTIDE SYNTHETASE"/>
    <property type="match status" value="1"/>
</dbReference>
<dbReference type="Gene3D" id="3.40.50.12780">
    <property type="entry name" value="N-terminal domain of ligase-like"/>
    <property type="match status" value="2"/>
</dbReference>
<dbReference type="GO" id="GO:0044550">
    <property type="term" value="P:secondary metabolite biosynthetic process"/>
    <property type="evidence" value="ECO:0007669"/>
    <property type="project" value="TreeGrafter"/>
</dbReference>
<dbReference type="CDD" id="cd05930">
    <property type="entry name" value="A_NRPS"/>
    <property type="match status" value="1"/>
</dbReference>
<keyword evidence="1" id="KW-0596">Phosphopantetheine</keyword>
<dbReference type="InterPro" id="IPR036736">
    <property type="entry name" value="ACP-like_sf"/>
</dbReference>
<gene>
    <name evidence="4" type="ORF">EDS130_LOCUS45497</name>
</gene>
<proteinExistence type="predicted"/>
<reference evidence="4" key="1">
    <citation type="submission" date="2021-02" db="EMBL/GenBank/DDBJ databases">
        <authorList>
            <person name="Nowell W R."/>
        </authorList>
    </citation>
    <scope>NUCLEOTIDE SEQUENCE</scope>
</reference>
<dbReference type="PANTHER" id="PTHR45527:SF1">
    <property type="entry name" value="FATTY ACID SYNTHASE"/>
    <property type="match status" value="1"/>
</dbReference>
<dbReference type="Pfam" id="PF00668">
    <property type="entry name" value="Condensation"/>
    <property type="match status" value="4"/>
</dbReference>
<dbReference type="Proteomes" id="UP000663852">
    <property type="component" value="Unassembled WGS sequence"/>
</dbReference>
<dbReference type="PROSITE" id="PS00455">
    <property type="entry name" value="AMP_BINDING"/>
    <property type="match status" value="2"/>
</dbReference>
<dbReference type="InterPro" id="IPR020845">
    <property type="entry name" value="AMP-binding_CS"/>
</dbReference>
<name>A0A815W5K4_ADIRI</name>
<dbReference type="OrthoDB" id="416786at2759"/>
<accession>A0A815W5K4</accession>
<evidence type="ECO:0000256" key="1">
    <source>
        <dbReference type="ARBA" id="ARBA00022450"/>
    </source>
</evidence>
<dbReference type="InterPro" id="IPR000873">
    <property type="entry name" value="AMP-dep_synth/lig_dom"/>
</dbReference>
<dbReference type="Pfam" id="PF00501">
    <property type="entry name" value="AMP-binding"/>
    <property type="match status" value="3"/>
</dbReference>
<evidence type="ECO:0000259" key="3">
    <source>
        <dbReference type="PROSITE" id="PS50075"/>
    </source>
</evidence>
<dbReference type="Gene3D" id="3.40.50.980">
    <property type="match status" value="1"/>
</dbReference>
<dbReference type="Gene3D" id="3.30.559.30">
    <property type="entry name" value="Nonribosomal peptide synthetase, condensation domain"/>
    <property type="match status" value="3"/>
</dbReference>
<feature type="domain" description="Carrier" evidence="3">
    <location>
        <begin position="1196"/>
        <end position="1275"/>
    </location>
</feature>
<sequence length="2132" mass="243202">MIGMFVATVPYRVQLDPNGSFEQLVEQVRDRCLSILEHSHYPLQHIIGSHHAPAFLETMFDYITIEWNVEQVNLGGTMLESVSLQQSDSVAMFDLMLTLVQRSATEISCSFICSKDIFSETTVTNFSARFGHMLKQVFLEEKFRCEKTSIKELSLLLPNEIGEIQLTTFNRVAHVNEGPASFAQARIWLDERVRFDCDQPQVAIYNMPFLYRIETGTLSITRLRHALQLVIMKHHVLRTALFFDADKQELVQRIVQPQHNEQLFTFVDSTIETDDNLLTIMHDERGNSSHFDLAKGLVSRLHVVRRNSTSNDLDEGDVIIFNFHHAMFDFPSMPMFHRDLEQAYLMGELQLDDDNQLRYLDCEYGHLLLLLLFVLTHSLTMFHYVRLDAIAERQMPMSMAQDFWLETLRDYEFDRPIPLPFDRHRLSDEQRTGRGISVSFEFGPDLSHAILAHAAKSGTTPEYLLLACYYAFLFKLTNGEQDLCVGMNINGRYKDELHSIIGMFVNAIPLHLRHLDPCATFTCLAEQVRAMAKNAMEMSYFPLQRILALHSNNAASPLFLDTSFEYQATDMASTDQEQVLMGETVLTALPYSVQIGTDEIASKFDFSLRFHHDKNNDRLACTINASLDLFEKKTVHKIARRFEVMLQQLFLLPTFDINRQPIYELSLLLPDELPLIHSIKNDTSQIPFQSFNRLPEEFAHQAYIYSQKIALCLDEQSLTYAELLAKVFQLVDYLDKRKYHSEIICQCVERSIEMVIGQLAIIASGAGYCSLSPDDSPERLAALVAQTNSQVVLVHSATADRFSHDQRAIDINSCLAVDDESNNMTDKNINRLEWTFPVNDIIYIVFTSGSTGIPKAVQITHRSFSHCISCFQHLGILTHQDNVVQLAQCTFDAHLLECLGTIMLGGTVVLLRPHGHMDFHYLSAAVQQHQVTSINVVPSFMTTFFDYLTETNRLIRLSNVQSLGFFGEAINCAILAKMDKHFGRSKIRFYNLYGPAECTLGAIYHRVSGMDIDCGTIPIGMPFPGMQAHILDQYYQPVFVGQVGELFLDGVQHFVGYYNQDYLTEQTRYGSLYRTGDLVRQDSMSGKLYYEGRRDFQIKLRGQRIELGEIERCLLECVPACAVIKCDEQLVAYVQGKDIHPEHLRSHCKSRLPLFMIPSNFIIMDHFPLNTNGKLDRRALSKIVELPLTVNVIHMAPNNELELIVHRLWCQVLNCDGPISIKANFFSLGGHSMLLMQLYHRYQTSFEFDSKTTPIMSFFRQSSIAEHATILDKAIHITNKNDLTSWKSLHLIQGLASFAQERIHLDQQMRFHDVKHDQHSVAPYNELTVLKLTTGTVSLLRLQRAVRCVMAKHQILRTSLDFAPDRDMLVQRVTKRHQTFDFAPQQIFKDDNHLKVLLSQIIRNVNLFDLSNGLVFHCQPFRHYLSKSNSNSDLLLQNDLILIAIHHIAIDRTSLQIFLKDLSDAYNRDTPLTIDTDALQYIDYATHERQLDMSASGDFWRAQLDGYDLERGLVLPVDRHRLSDNERSGRAWVGQFSFDDDLSRSFLSFACSHNVTLFQLGLATFYAYLFKLSGGQQDLCIGSINANRYRVELRDMIGMFVATLPYRVQLDPNGSFQQLVEQVRDRCLSLLEHSHYPLQHIIGSHHAPAFLETMFDCITIESDVEQISLDGAVVEPVPLEQSDSIAKFDMMVTFVHNQTTGISCSLVCSQDLFDHATVQLMADRFSCLLHHLFNSALFSIEKQPLHQLSLILPHEQLLIDAMKNNDSHRPPSTDQTISQLFCEKASSYSQKVAVDLDEQCITYSELLVYTQQLAVVLIDTHGVKEGDIVCQCVERSLSMVIGIMAIEMVGAVYCPLSPQDPLHRLHTLVEQTNSRLVLVHAFTREIFDGHHAILDMDLVLNMSSGVSDSDWDRLSHIAVNYESIAYILFTSGSTGTPKAAQFRHRNFIEWTRSFVEMGIFNDSDTVVQSARCSFDIHLEEILGPLIVGGTVVLLNPKGVSFDKYHHRDTLSFQAQFRHRNFIEWTRSFVEMGIFNDSDTVVQSARCSFDIHLEEILGPLIVGGTVVLLNPKGVMDLAYFIDVLVHKQITYFICVPSFLTALCIYLDTRVGDRCLDRVRSLCCGGKWKMINIF</sequence>
<dbReference type="Gene3D" id="3.30.300.30">
    <property type="match status" value="1"/>
</dbReference>
<keyword evidence="2" id="KW-0597">Phosphoprotein</keyword>